<sequence length="229" mass="25078">MAEQEPAGFMARLKQIGLAFSFTAKRDKWFLPLVILAGLIPIGVAVNYALLFDGSWLFLLGAVFVSLLLMLIVLNSRTSKLVMDQSVGQVGAAYAVVDTMRGWFITPGVAVSTQQDMIHRAIGKPGVVLLAEGGSPRLRNLISQEKKKLSRVVGSTPIYDFTVGEEEGQLSLRKLRKTLTKLPRNINAKQANDLNRRLNALRSSAPMPKGPVPQNMKPPKGARKAMRGR</sequence>
<keyword evidence="4" id="KW-1185">Reference proteome</keyword>
<keyword evidence="2" id="KW-1133">Transmembrane helix</keyword>
<dbReference type="AlphaFoldDB" id="A0A543ARE3"/>
<evidence type="ECO:0000256" key="2">
    <source>
        <dbReference type="SAM" id="Phobius"/>
    </source>
</evidence>
<feature type="region of interest" description="Disordered" evidence="1">
    <location>
        <begin position="203"/>
        <end position="229"/>
    </location>
</feature>
<organism evidence="3 4">
    <name type="scientific">Stackebrandtia endophytica</name>
    <dbReference type="NCBI Taxonomy" id="1496996"/>
    <lineage>
        <taxon>Bacteria</taxon>
        <taxon>Bacillati</taxon>
        <taxon>Actinomycetota</taxon>
        <taxon>Actinomycetes</taxon>
        <taxon>Glycomycetales</taxon>
        <taxon>Glycomycetaceae</taxon>
        <taxon>Stackebrandtia</taxon>
    </lineage>
</organism>
<reference evidence="3 4" key="1">
    <citation type="submission" date="2019-06" db="EMBL/GenBank/DDBJ databases">
        <title>Sequencing the genomes of 1000 actinobacteria strains.</title>
        <authorList>
            <person name="Klenk H.-P."/>
        </authorList>
    </citation>
    <scope>NUCLEOTIDE SEQUENCE [LARGE SCALE GENOMIC DNA]</scope>
    <source>
        <strain evidence="3 4">DSM 45928</strain>
    </source>
</reference>
<comment type="caution">
    <text evidence="3">The sequence shown here is derived from an EMBL/GenBank/DDBJ whole genome shotgun (WGS) entry which is preliminary data.</text>
</comment>
<evidence type="ECO:0000313" key="4">
    <source>
        <dbReference type="Proteomes" id="UP000317043"/>
    </source>
</evidence>
<dbReference type="InParanoid" id="A0A543ARE3"/>
<feature type="transmembrane region" description="Helical" evidence="2">
    <location>
        <begin position="29"/>
        <end position="50"/>
    </location>
</feature>
<proteinExistence type="predicted"/>
<dbReference type="Pfam" id="PF13829">
    <property type="entry name" value="DUF4191"/>
    <property type="match status" value="1"/>
</dbReference>
<dbReference type="InterPro" id="IPR025445">
    <property type="entry name" value="DUF4191"/>
</dbReference>
<keyword evidence="2" id="KW-0472">Membrane</keyword>
<feature type="transmembrane region" description="Helical" evidence="2">
    <location>
        <begin position="56"/>
        <end position="74"/>
    </location>
</feature>
<evidence type="ECO:0000313" key="3">
    <source>
        <dbReference type="EMBL" id="TQL75158.1"/>
    </source>
</evidence>
<feature type="compositionally biased region" description="Basic residues" evidence="1">
    <location>
        <begin position="220"/>
        <end position="229"/>
    </location>
</feature>
<dbReference type="EMBL" id="VFOW01000001">
    <property type="protein sequence ID" value="TQL75158.1"/>
    <property type="molecule type" value="Genomic_DNA"/>
</dbReference>
<accession>A0A543ARE3</accession>
<evidence type="ECO:0000256" key="1">
    <source>
        <dbReference type="SAM" id="MobiDB-lite"/>
    </source>
</evidence>
<dbReference type="RefSeq" id="WP_142034817.1">
    <property type="nucleotide sequence ID" value="NZ_JBHTGS010000001.1"/>
</dbReference>
<name>A0A543ARE3_9ACTN</name>
<gene>
    <name evidence="3" type="ORF">FB566_0654</name>
</gene>
<dbReference type="OrthoDB" id="8479889at2"/>
<protein>
    <submittedName>
        <fullName evidence="3">Uncharacterized protein DUF4191</fullName>
    </submittedName>
</protein>
<keyword evidence="2" id="KW-0812">Transmembrane</keyword>
<dbReference type="Proteomes" id="UP000317043">
    <property type="component" value="Unassembled WGS sequence"/>
</dbReference>